<evidence type="ECO:0008006" key="4">
    <source>
        <dbReference type="Google" id="ProtNLM"/>
    </source>
</evidence>
<reference evidence="2 3" key="1">
    <citation type="journal article" date="2015" name="Proc. Natl. Acad. Sci. U.S.A.">
        <title>The resurrection genome of Boea hygrometrica: A blueprint for survival of dehydration.</title>
        <authorList>
            <person name="Xiao L."/>
            <person name="Yang G."/>
            <person name="Zhang L."/>
            <person name="Yang X."/>
            <person name="Zhao S."/>
            <person name="Ji Z."/>
            <person name="Zhou Q."/>
            <person name="Hu M."/>
            <person name="Wang Y."/>
            <person name="Chen M."/>
            <person name="Xu Y."/>
            <person name="Jin H."/>
            <person name="Xiao X."/>
            <person name="Hu G."/>
            <person name="Bao F."/>
            <person name="Hu Y."/>
            <person name="Wan P."/>
            <person name="Li L."/>
            <person name="Deng X."/>
            <person name="Kuang T."/>
            <person name="Xiang C."/>
            <person name="Zhu J.K."/>
            <person name="Oliver M.J."/>
            <person name="He Y."/>
        </authorList>
    </citation>
    <scope>NUCLEOTIDE SEQUENCE [LARGE SCALE GENOMIC DNA]</scope>
    <source>
        <strain evidence="3">cv. XS01</strain>
    </source>
</reference>
<dbReference type="PANTHER" id="PTHR33868:SF18">
    <property type="entry name" value="TRANSMEMBRANE PROTEIN"/>
    <property type="match status" value="1"/>
</dbReference>
<dbReference type="Proteomes" id="UP000250235">
    <property type="component" value="Unassembled WGS sequence"/>
</dbReference>
<keyword evidence="3" id="KW-1185">Reference proteome</keyword>
<dbReference type="AlphaFoldDB" id="A0A2Z7B9W5"/>
<sequence length="416" mass="46370">MSMLKPLSRGNAGESVNKSCGFPRDHKLCTCNSSSHDFLHGNKLFLNHEHIGKRYSCNQTNVLESDATLLSARYVDENAEVTGENQLIEEYCTTFPKNSAAFCLDKPSKDCCSNAKSDEDSWLQELESIADESFERAPKSKGMEESWHSNAKLMYLDCERPEKNCSDLDSQWSELTKFEPWWHSADKDDVASFISRRSSSHIRNCDLPEPQAFHFEKGSDNGLNCFDQVKEQMANRKAKVLCVADCSQGNDAGLVACTAHGSDGTLSSGNLGAIKVDSSVTSRQESFDLNKTQLLEALCHSQTRAREAEKLAQDACDEKDHIIELFFRQASYLFAYKQWIRILQIETLCLQHGNKSLLPSVKNMVLGQDKHKIRKKKPGKGGCCICKCAFTFALGLSLAGAGLLVGWTIGWLFSAF</sequence>
<feature type="transmembrane region" description="Helical" evidence="1">
    <location>
        <begin position="390"/>
        <end position="413"/>
    </location>
</feature>
<accession>A0A2Z7B9W5</accession>
<evidence type="ECO:0000313" key="2">
    <source>
        <dbReference type="EMBL" id="KZV31020.1"/>
    </source>
</evidence>
<gene>
    <name evidence="2" type="ORF">F511_18124</name>
</gene>
<keyword evidence="1" id="KW-0472">Membrane</keyword>
<dbReference type="OrthoDB" id="1920951at2759"/>
<evidence type="ECO:0000256" key="1">
    <source>
        <dbReference type="SAM" id="Phobius"/>
    </source>
</evidence>
<name>A0A2Z7B9W5_9LAMI</name>
<evidence type="ECO:0000313" key="3">
    <source>
        <dbReference type="Proteomes" id="UP000250235"/>
    </source>
</evidence>
<keyword evidence="1" id="KW-1133">Transmembrane helix</keyword>
<dbReference type="PANTHER" id="PTHR33868">
    <property type="entry name" value="EXPRESSED PROTEIN"/>
    <property type="match status" value="1"/>
</dbReference>
<keyword evidence="1" id="KW-0812">Transmembrane</keyword>
<organism evidence="2 3">
    <name type="scientific">Dorcoceras hygrometricum</name>
    <dbReference type="NCBI Taxonomy" id="472368"/>
    <lineage>
        <taxon>Eukaryota</taxon>
        <taxon>Viridiplantae</taxon>
        <taxon>Streptophyta</taxon>
        <taxon>Embryophyta</taxon>
        <taxon>Tracheophyta</taxon>
        <taxon>Spermatophyta</taxon>
        <taxon>Magnoliopsida</taxon>
        <taxon>eudicotyledons</taxon>
        <taxon>Gunneridae</taxon>
        <taxon>Pentapetalae</taxon>
        <taxon>asterids</taxon>
        <taxon>lamiids</taxon>
        <taxon>Lamiales</taxon>
        <taxon>Gesneriaceae</taxon>
        <taxon>Didymocarpoideae</taxon>
        <taxon>Trichosporeae</taxon>
        <taxon>Loxocarpinae</taxon>
        <taxon>Dorcoceras</taxon>
    </lineage>
</organism>
<protein>
    <recommendedName>
        <fullName evidence="4">Transmembrane protein</fullName>
    </recommendedName>
</protein>
<proteinExistence type="predicted"/>
<dbReference type="EMBL" id="KV007759">
    <property type="protein sequence ID" value="KZV31020.1"/>
    <property type="molecule type" value="Genomic_DNA"/>
</dbReference>